<dbReference type="EMBL" id="CM011678">
    <property type="protein sequence ID" value="TMS18826.1"/>
    <property type="molecule type" value="Genomic_DNA"/>
</dbReference>
<keyword evidence="2" id="KW-1185">Reference proteome</keyword>
<dbReference type="Proteomes" id="UP000793456">
    <property type="component" value="Chromosome V"/>
</dbReference>
<organism evidence="1 2">
    <name type="scientific">Larimichthys crocea</name>
    <name type="common">Large yellow croaker</name>
    <name type="synonym">Pseudosciaena crocea</name>
    <dbReference type="NCBI Taxonomy" id="215358"/>
    <lineage>
        <taxon>Eukaryota</taxon>
        <taxon>Metazoa</taxon>
        <taxon>Chordata</taxon>
        <taxon>Craniata</taxon>
        <taxon>Vertebrata</taxon>
        <taxon>Euteleostomi</taxon>
        <taxon>Actinopterygii</taxon>
        <taxon>Neopterygii</taxon>
        <taxon>Teleostei</taxon>
        <taxon>Neoteleostei</taxon>
        <taxon>Acanthomorphata</taxon>
        <taxon>Eupercaria</taxon>
        <taxon>Sciaenidae</taxon>
        <taxon>Larimichthys</taxon>
    </lineage>
</organism>
<reference evidence="1" key="1">
    <citation type="submission" date="2018-11" db="EMBL/GenBank/DDBJ databases">
        <title>The sequence and de novo assembly of Larimichthys crocea genome using PacBio and Hi-C technologies.</title>
        <authorList>
            <person name="Xu P."/>
            <person name="Chen B."/>
            <person name="Zhou Z."/>
            <person name="Ke Q."/>
            <person name="Wu Y."/>
            <person name="Bai H."/>
            <person name="Pu F."/>
        </authorList>
    </citation>
    <scope>NUCLEOTIDE SEQUENCE</scope>
    <source>
        <tissue evidence="1">Muscle</tissue>
    </source>
</reference>
<comment type="caution">
    <text evidence="1">The sequence shown here is derived from an EMBL/GenBank/DDBJ whole genome shotgun (WGS) entry which is preliminary data.</text>
</comment>
<gene>
    <name evidence="1" type="ORF">E3U43_003147</name>
</gene>
<evidence type="ECO:0000313" key="2">
    <source>
        <dbReference type="Proteomes" id="UP000793456"/>
    </source>
</evidence>
<name>A0ACD3RIQ4_LARCR</name>
<sequence length="50" mass="5359">GSSTLLLVGLLEETIQRRRCGGNSGRRGSRDSHLHTDGGRRGEKEGGTHT</sequence>
<evidence type="ECO:0000313" key="1">
    <source>
        <dbReference type="EMBL" id="TMS18826.1"/>
    </source>
</evidence>
<proteinExistence type="predicted"/>
<protein>
    <submittedName>
        <fullName evidence="1">Uncharacterized protein</fullName>
    </submittedName>
</protein>
<feature type="non-terminal residue" evidence="1">
    <location>
        <position position="50"/>
    </location>
</feature>
<feature type="non-terminal residue" evidence="1">
    <location>
        <position position="1"/>
    </location>
</feature>
<accession>A0ACD3RIQ4</accession>